<feature type="transmembrane region" description="Helical" evidence="1">
    <location>
        <begin position="73"/>
        <end position="95"/>
    </location>
</feature>
<organism evidence="2 3">
    <name type="scientific">Aquisalibacillus elongatus</name>
    <dbReference type="NCBI Taxonomy" id="485577"/>
    <lineage>
        <taxon>Bacteria</taxon>
        <taxon>Bacillati</taxon>
        <taxon>Bacillota</taxon>
        <taxon>Bacilli</taxon>
        <taxon>Bacillales</taxon>
        <taxon>Bacillaceae</taxon>
        <taxon>Aquisalibacillus</taxon>
    </lineage>
</organism>
<proteinExistence type="predicted"/>
<dbReference type="Pfam" id="PF12650">
    <property type="entry name" value="DUF3784"/>
    <property type="match status" value="1"/>
</dbReference>
<reference evidence="2 3" key="1">
    <citation type="submission" date="2018-11" db="EMBL/GenBank/DDBJ databases">
        <title>Genomic Encyclopedia of Type Strains, Phase IV (KMG-IV): sequencing the most valuable type-strain genomes for metagenomic binning, comparative biology and taxonomic classification.</title>
        <authorList>
            <person name="Goeker M."/>
        </authorList>
    </citation>
    <scope>NUCLEOTIDE SEQUENCE [LARGE SCALE GENOMIC DNA]</scope>
    <source>
        <strain evidence="2 3">DSM 18090</strain>
    </source>
</reference>
<keyword evidence="1" id="KW-0472">Membrane</keyword>
<comment type="caution">
    <text evidence="2">The sequence shown here is derived from an EMBL/GenBank/DDBJ whole genome shotgun (WGS) entry which is preliminary data.</text>
</comment>
<evidence type="ECO:0000313" key="3">
    <source>
        <dbReference type="Proteomes" id="UP000276443"/>
    </source>
</evidence>
<name>A0A3N5BLU3_9BACI</name>
<dbReference type="InterPro" id="IPR017259">
    <property type="entry name" value="UCP037672"/>
</dbReference>
<keyword evidence="1" id="KW-0812">Transmembrane</keyword>
<evidence type="ECO:0000313" key="2">
    <source>
        <dbReference type="EMBL" id="RPF50658.1"/>
    </source>
</evidence>
<gene>
    <name evidence="2" type="ORF">EDC24_2627</name>
</gene>
<evidence type="ECO:0000256" key="1">
    <source>
        <dbReference type="SAM" id="Phobius"/>
    </source>
</evidence>
<feature type="transmembrane region" description="Helical" evidence="1">
    <location>
        <begin position="6"/>
        <end position="28"/>
    </location>
</feature>
<dbReference type="AlphaFoldDB" id="A0A3N5BLU3"/>
<dbReference type="Proteomes" id="UP000276443">
    <property type="component" value="Unassembled WGS sequence"/>
</dbReference>
<dbReference type="EMBL" id="RKRF01000012">
    <property type="protein sequence ID" value="RPF50658.1"/>
    <property type="molecule type" value="Genomic_DNA"/>
</dbReference>
<keyword evidence="3" id="KW-1185">Reference proteome</keyword>
<dbReference type="OrthoDB" id="2082701at2"/>
<feature type="transmembrane region" description="Helical" evidence="1">
    <location>
        <begin position="49"/>
        <end position="67"/>
    </location>
</feature>
<sequence length="103" mass="11524">MITGAITVIILVTLGIILLNGKATYLIAGYNLLSKSEREEIDKVRLAKFVGKIVLVMALAIGVLLVGDYYAQHILLWAGFGLIMLNMLWAIVVLVKKDWFRYE</sequence>
<protein>
    <submittedName>
        <fullName evidence="2">Uncharacterized protein DUF3784</fullName>
    </submittedName>
</protein>
<keyword evidence="1" id="KW-1133">Transmembrane helix</keyword>
<dbReference type="RefSeq" id="WP_124223260.1">
    <property type="nucleotide sequence ID" value="NZ_RKRF01000012.1"/>
</dbReference>
<accession>A0A3N5BLU3</accession>